<sequence length="148" mass="16855">MPLALTAGVSDHPQTLLAALMAADLHEGPNTAIKILQCSPEESPQKDCILLKGVRKRLKGKKAKRYKHIMKVLWTCNKKAQHPWQYHPGRCCGQTKKMLEEDAGRPKTSWTTNTNDWMGLKMTDSTRIAKDRDEWMKVATSKMPQWLV</sequence>
<comment type="caution">
    <text evidence="1">The sequence shown here is derived from an EMBL/GenBank/DDBJ whole genome shotgun (WGS) entry which is preliminary data.</text>
</comment>
<dbReference type="Proteomes" id="UP000050525">
    <property type="component" value="Unassembled WGS sequence"/>
</dbReference>
<name>A0A151MDS8_ALLMI</name>
<proteinExistence type="predicted"/>
<evidence type="ECO:0000313" key="1">
    <source>
        <dbReference type="EMBL" id="KYO22653.1"/>
    </source>
</evidence>
<reference evidence="1 2" key="1">
    <citation type="journal article" date="2012" name="Genome Biol.">
        <title>Sequencing three crocodilian genomes to illuminate the evolution of archosaurs and amniotes.</title>
        <authorList>
            <person name="St John J.A."/>
            <person name="Braun E.L."/>
            <person name="Isberg S.R."/>
            <person name="Miles L.G."/>
            <person name="Chong A.Y."/>
            <person name="Gongora J."/>
            <person name="Dalzell P."/>
            <person name="Moran C."/>
            <person name="Bed'hom B."/>
            <person name="Abzhanov A."/>
            <person name="Burgess S.C."/>
            <person name="Cooksey A.M."/>
            <person name="Castoe T.A."/>
            <person name="Crawford N.G."/>
            <person name="Densmore L.D."/>
            <person name="Drew J.C."/>
            <person name="Edwards S.V."/>
            <person name="Faircloth B.C."/>
            <person name="Fujita M.K."/>
            <person name="Greenwold M.J."/>
            <person name="Hoffmann F.G."/>
            <person name="Howard J.M."/>
            <person name="Iguchi T."/>
            <person name="Janes D.E."/>
            <person name="Khan S.Y."/>
            <person name="Kohno S."/>
            <person name="de Koning A.J."/>
            <person name="Lance S.L."/>
            <person name="McCarthy F.M."/>
            <person name="McCormack J.E."/>
            <person name="Merchant M.E."/>
            <person name="Peterson D.G."/>
            <person name="Pollock D.D."/>
            <person name="Pourmand N."/>
            <person name="Raney B.J."/>
            <person name="Roessler K.A."/>
            <person name="Sanford J.R."/>
            <person name="Sawyer R.H."/>
            <person name="Schmidt C.J."/>
            <person name="Triplett E.W."/>
            <person name="Tuberville T.D."/>
            <person name="Venegas-Anaya M."/>
            <person name="Howard J.T."/>
            <person name="Jarvis E.D."/>
            <person name="Guillette L.J.Jr."/>
            <person name="Glenn T.C."/>
            <person name="Green R.E."/>
            <person name="Ray D.A."/>
        </authorList>
    </citation>
    <scope>NUCLEOTIDE SEQUENCE [LARGE SCALE GENOMIC DNA]</scope>
    <source>
        <strain evidence="1">KSC_2009_1</strain>
    </source>
</reference>
<dbReference type="AlphaFoldDB" id="A0A151MDS8"/>
<accession>A0A151MDS8</accession>
<protein>
    <submittedName>
        <fullName evidence="1">Uncharacterized protein</fullName>
    </submittedName>
</protein>
<gene>
    <name evidence="1" type="ORF">Y1Q_0003169</name>
</gene>
<keyword evidence="2" id="KW-1185">Reference proteome</keyword>
<evidence type="ECO:0000313" key="2">
    <source>
        <dbReference type="Proteomes" id="UP000050525"/>
    </source>
</evidence>
<organism evidence="1 2">
    <name type="scientific">Alligator mississippiensis</name>
    <name type="common">American alligator</name>
    <dbReference type="NCBI Taxonomy" id="8496"/>
    <lineage>
        <taxon>Eukaryota</taxon>
        <taxon>Metazoa</taxon>
        <taxon>Chordata</taxon>
        <taxon>Craniata</taxon>
        <taxon>Vertebrata</taxon>
        <taxon>Euteleostomi</taxon>
        <taxon>Archelosauria</taxon>
        <taxon>Archosauria</taxon>
        <taxon>Crocodylia</taxon>
        <taxon>Alligatoridae</taxon>
        <taxon>Alligatorinae</taxon>
        <taxon>Alligator</taxon>
    </lineage>
</organism>
<dbReference type="EMBL" id="AKHW03006231">
    <property type="protein sequence ID" value="KYO22653.1"/>
    <property type="molecule type" value="Genomic_DNA"/>
</dbReference>